<dbReference type="PANTHER" id="PTHR10270:SF323">
    <property type="entry name" value="TRANSCRIPTION FACTOR SOX-14-RELATED"/>
    <property type="match status" value="1"/>
</dbReference>
<dbReference type="SMART" id="SM00398">
    <property type="entry name" value="HMG"/>
    <property type="match status" value="1"/>
</dbReference>
<dbReference type="PANTHER" id="PTHR10270">
    <property type="entry name" value="SOX TRANSCRIPTION FACTOR"/>
    <property type="match status" value="1"/>
</dbReference>
<dbReference type="GO" id="GO:0030182">
    <property type="term" value="P:neuron differentiation"/>
    <property type="evidence" value="ECO:0007669"/>
    <property type="project" value="TreeGrafter"/>
</dbReference>
<dbReference type="SUPFAM" id="SSF47095">
    <property type="entry name" value="HMG-box"/>
    <property type="match status" value="1"/>
</dbReference>
<feature type="compositionally biased region" description="Low complexity" evidence="6">
    <location>
        <begin position="303"/>
        <end position="315"/>
    </location>
</feature>
<feature type="compositionally biased region" description="Low complexity" evidence="6">
    <location>
        <begin position="126"/>
        <end position="147"/>
    </location>
</feature>
<gene>
    <name evidence="8" type="ORF">QVE165_LOCUS37703</name>
</gene>
<dbReference type="PROSITE" id="PS50118">
    <property type="entry name" value="HMG_BOX_2"/>
    <property type="match status" value="1"/>
</dbReference>
<dbReference type="EMBL" id="CAJNOM010000395">
    <property type="protein sequence ID" value="CAF1413708.1"/>
    <property type="molecule type" value="Genomic_DNA"/>
</dbReference>
<organism evidence="8 9">
    <name type="scientific">Adineta steineri</name>
    <dbReference type="NCBI Taxonomy" id="433720"/>
    <lineage>
        <taxon>Eukaryota</taxon>
        <taxon>Metazoa</taxon>
        <taxon>Spiralia</taxon>
        <taxon>Gnathifera</taxon>
        <taxon>Rotifera</taxon>
        <taxon>Eurotatoria</taxon>
        <taxon>Bdelloidea</taxon>
        <taxon>Adinetida</taxon>
        <taxon>Adinetidae</taxon>
        <taxon>Adineta</taxon>
    </lineage>
</organism>
<keyword evidence="4 5" id="KW-0539">Nucleus</keyword>
<dbReference type="GO" id="GO:0000978">
    <property type="term" value="F:RNA polymerase II cis-regulatory region sequence-specific DNA binding"/>
    <property type="evidence" value="ECO:0007669"/>
    <property type="project" value="TreeGrafter"/>
</dbReference>
<dbReference type="CDD" id="cd22004">
    <property type="entry name" value="HMG-box_SOX"/>
    <property type="match status" value="1"/>
</dbReference>
<dbReference type="FunFam" id="1.10.30.10:FF:000003">
    <property type="entry name" value="Putative transcription factor SOX-6"/>
    <property type="match status" value="1"/>
</dbReference>
<feature type="compositionally biased region" description="Polar residues" evidence="6">
    <location>
        <begin position="322"/>
        <end position="335"/>
    </location>
</feature>
<evidence type="ECO:0000313" key="8">
    <source>
        <dbReference type="EMBL" id="CAF1413708.1"/>
    </source>
</evidence>
<feature type="region of interest" description="Disordered" evidence="6">
    <location>
        <begin position="105"/>
        <end position="147"/>
    </location>
</feature>
<evidence type="ECO:0000313" key="9">
    <source>
        <dbReference type="Proteomes" id="UP000663832"/>
    </source>
</evidence>
<evidence type="ECO:0000256" key="3">
    <source>
        <dbReference type="ARBA" id="ARBA00023163"/>
    </source>
</evidence>
<feature type="region of interest" description="Disordered" evidence="6">
    <location>
        <begin position="271"/>
        <end position="361"/>
    </location>
</feature>
<proteinExistence type="predicted"/>
<reference evidence="8" key="1">
    <citation type="submission" date="2021-02" db="EMBL/GenBank/DDBJ databases">
        <authorList>
            <person name="Nowell W R."/>
        </authorList>
    </citation>
    <scope>NUCLEOTIDE SEQUENCE</scope>
</reference>
<keyword evidence="1" id="KW-0805">Transcription regulation</keyword>
<evidence type="ECO:0000259" key="7">
    <source>
        <dbReference type="PROSITE" id="PS50118"/>
    </source>
</evidence>
<comment type="caution">
    <text evidence="8">The sequence shown here is derived from an EMBL/GenBank/DDBJ whole genome shotgun (WGS) entry which is preliminary data.</text>
</comment>
<protein>
    <recommendedName>
        <fullName evidence="7">HMG box domain-containing protein</fullName>
    </recommendedName>
</protein>
<keyword evidence="2 5" id="KW-0238">DNA-binding</keyword>
<name>A0A815LQL7_9BILA</name>
<dbReference type="Pfam" id="PF00505">
    <property type="entry name" value="HMG_box"/>
    <property type="match status" value="1"/>
</dbReference>
<feature type="compositionally biased region" description="Low complexity" evidence="6">
    <location>
        <begin position="105"/>
        <end position="114"/>
    </location>
</feature>
<evidence type="ECO:0000256" key="4">
    <source>
        <dbReference type="ARBA" id="ARBA00023242"/>
    </source>
</evidence>
<accession>A0A815LQL7</accession>
<dbReference type="Gene3D" id="1.10.30.10">
    <property type="entry name" value="High mobility group box domain"/>
    <property type="match status" value="1"/>
</dbReference>
<dbReference type="AlphaFoldDB" id="A0A815LQL7"/>
<feature type="compositionally biased region" description="Low complexity" evidence="6">
    <location>
        <begin position="347"/>
        <end position="361"/>
    </location>
</feature>
<dbReference type="GO" id="GO:0000122">
    <property type="term" value="P:negative regulation of transcription by RNA polymerase II"/>
    <property type="evidence" value="ECO:0007669"/>
    <property type="project" value="TreeGrafter"/>
</dbReference>
<dbReference type="Proteomes" id="UP000663832">
    <property type="component" value="Unassembled WGS sequence"/>
</dbReference>
<feature type="DNA-binding region" description="HMG box" evidence="5">
    <location>
        <begin position="219"/>
        <end position="287"/>
    </location>
</feature>
<dbReference type="GO" id="GO:0001228">
    <property type="term" value="F:DNA-binding transcription activator activity, RNA polymerase II-specific"/>
    <property type="evidence" value="ECO:0007669"/>
    <property type="project" value="TreeGrafter"/>
</dbReference>
<feature type="domain" description="HMG box" evidence="7">
    <location>
        <begin position="219"/>
        <end position="287"/>
    </location>
</feature>
<sequence length="428" mass="47777">MLSTSIDPQNNSHNSNGRPLRIVSTNRLFTKVRTEQPSESVLPSIMDATSLFSDHHHHHHHHHHHLDVFQKDESILDETTMITTSSSSPSFADFHRNLSTSTSTLSSPTSFSPLQHDHSYGVSANSSSLLPSPSSPDLTVHNSTNTNTNSSVVVTWPQINCRALRPDDYHMLLELLSSNTNADSPPIFFGSALIDPTTPTPYSDATRTQPKKRVRPGHVKRPMNAFMVFSQIERRKMVQLAPHLPNADISKCCGAKWKRMSLRERQPYMEESERLKHLHARQYPTYKYQPRKRSKTNQSANVSSYPSLAAASSSSSPPPPNIMTTISPQISISTKEQPETPPPSLPQPTSSSSSSSSLPSNPNDPISLLVATLFDQKLAMFASNLQQFNIDHLQYHFTPPNTQLYPTPTPMPFDPVAFLAKQQQHRLV</sequence>
<keyword evidence="9" id="KW-1185">Reference proteome</keyword>
<dbReference type="GO" id="GO:0007420">
    <property type="term" value="P:brain development"/>
    <property type="evidence" value="ECO:0007669"/>
    <property type="project" value="TreeGrafter"/>
</dbReference>
<evidence type="ECO:0000256" key="6">
    <source>
        <dbReference type="SAM" id="MobiDB-lite"/>
    </source>
</evidence>
<dbReference type="InterPro" id="IPR036910">
    <property type="entry name" value="HMG_box_dom_sf"/>
</dbReference>
<evidence type="ECO:0000256" key="5">
    <source>
        <dbReference type="PROSITE-ProRule" id="PRU00267"/>
    </source>
</evidence>
<dbReference type="OrthoDB" id="6247875at2759"/>
<dbReference type="GO" id="GO:0005634">
    <property type="term" value="C:nucleus"/>
    <property type="evidence" value="ECO:0007669"/>
    <property type="project" value="UniProtKB-UniRule"/>
</dbReference>
<evidence type="ECO:0000256" key="2">
    <source>
        <dbReference type="ARBA" id="ARBA00023125"/>
    </source>
</evidence>
<evidence type="ECO:0000256" key="1">
    <source>
        <dbReference type="ARBA" id="ARBA00023015"/>
    </source>
</evidence>
<dbReference type="InterPro" id="IPR050140">
    <property type="entry name" value="SRY-related_HMG-box_TF-like"/>
</dbReference>
<dbReference type="InterPro" id="IPR009071">
    <property type="entry name" value="HMG_box_dom"/>
</dbReference>
<keyword evidence="3" id="KW-0804">Transcription</keyword>
<feature type="region of interest" description="Disordered" evidence="6">
    <location>
        <begin position="1"/>
        <end position="21"/>
    </location>
</feature>